<dbReference type="EMBL" id="MHOS01000011">
    <property type="protein sequence ID" value="OGZ69305.1"/>
    <property type="molecule type" value="Genomic_DNA"/>
</dbReference>
<dbReference type="Proteomes" id="UP000176421">
    <property type="component" value="Unassembled WGS sequence"/>
</dbReference>
<evidence type="ECO:0000313" key="6">
    <source>
        <dbReference type="Proteomes" id="UP000176421"/>
    </source>
</evidence>
<organism evidence="5 6">
    <name type="scientific">Candidatus Staskawiczbacteria bacterium RIFCSPHIGHO2_02_FULL_34_9</name>
    <dbReference type="NCBI Taxonomy" id="1802206"/>
    <lineage>
        <taxon>Bacteria</taxon>
        <taxon>Candidatus Staskawicziibacteriota</taxon>
    </lineage>
</organism>
<dbReference type="Gene3D" id="3.90.20.20">
    <property type="match status" value="1"/>
</dbReference>
<dbReference type="GO" id="GO:0051087">
    <property type="term" value="F:protein-folding chaperone binding"/>
    <property type="evidence" value="ECO:0007669"/>
    <property type="project" value="InterPro"/>
</dbReference>
<evidence type="ECO:0000256" key="4">
    <source>
        <dbReference type="RuleBase" id="RU004478"/>
    </source>
</evidence>
<proteinExistence type="inferred from homology"/>
<dbReference type="GO" id="GO:0051082">
    <property type="term" value="F:unfolded protein binding"/>
    <property type="evidence" value="ECO:0007669"/>
    <property type="project" value="TreeGrafter"/>
</dbReference>
<evidence type="ECO:0000256" key="3">
    <source>
        <dbReference type="HAMAP-Rule" id="MF_01151"/>
    </source>
</evidence>
<accession>A0A1G2I3H3</accession>
<dbReference type="SUPFAM" id="SSF51064">
    <property type="entry name" value="Head domain of nucleotide exchange factor GrpE"/>
    <property type="match status" value="1"/>
</dbReference>
<name>A0A1G2I3H3_9BACT</name>
<dbReference type="Pfam" id="PF01025">
    <property type="entry name" value="GrpE"/>
    <property type="match status" value="1"/>
</dbReference>
<dbReference type="GO" id="GO:0042803">
    <property type="term" value="F:protein homodimerization activity"/>
    <property type="evidence" value="ECO:0007669"/>
    <property type="project" value="InterPro"/>
</dbReference>
<dbReference type="InterPro" id="IPR000740">
    <property type="entry name" value="GrpE"/>
</dbReference>
<dbReference type="CDD" id="cd00446">
    <property type="entry name" value="GrpE"/>
    <property type="match status" value="1"/>
</dbReference>
<gene>
    <name evidence="3" type="primary">grpE</name>
    <name evidence="5" type="ORF">A3D35_00595</name>
</gene>
<comment type="similarity">
    <text evidence="1 3 4">Belongs to the GrpE family.</text>
</comment>
<dbReference type="GO" id="GO:0006457">
    <property type="term" value="P:protein folding"/>
    <property type="evidence" value="ECO:0007669"/>
    <property type="project" value="InterPro"/>
</dbReference>
<comment type="caution">
    <text evidence="5">The sequence shown here is derived from an EMBL/GenBank/DDBJ whole genome shotgun (WGS) entry which is preliminary data.</text>
</comment>
<protein>
    <recommendedName>
        <fullName evidence="3">Protein GrpE</fullName>
    </recommendedName>
    <alternativeName>
        <fullName evidence="3">HSP-70 cofactor</fullName>
    </alternativeName>
</protein>
<keyword evidence="3" id="KW-0346">Stress response</keyword>
<evidence type="ECO:0000256" key="1">
    <source>
        <dbReference type="ARBA" id="ARBA00009054"/>
    </source>
</evidence>
<keyword evidence="3" id="KW-0963">Cytoplasm</keyword>
<dbReference type="STRING" id="1802206.A3D35_00595"/>
<comment type="subcellular location">
    <subcellularLocation>
        <location evidence="3">Cytoplasm</location>
    </subcellularLocation>
</comment>
<comment type="subunit">
    <text evidence="3">Homodimer.</text>
</comment>
<dbReference type="InterPro" id="IPR009012">
    <property type="entry name" value="GrpE_head"/>
</dbReference>
<dbReference type="GO" id="GO:0005737">
    <property type="term" value="C:cytoplasm"/>
    <property type="evidence" value="ECO:0007669"/>
    <property type="project" value="UniProtKB-SubCell"/>
</dbReference>
<keyword evidence="2 3" id="KW-0143">Chaperone</keyword>
<dbReference type="AlphaFoldDB" id="A0A1G2I3H3"/>
<dbReference type="GO" id="GO:0000774">
    <property type="term" value="F:adenyl-nucleotide exchange factor activity"/>
    <property type="evidence" value="ECO:0007669"/>
    <property type="project" value="InterPro"/>
</dbReference>
<dbReference type="PRINTS" id="PR00773">
    <property type="entry name" value="GRPEPROTEIN"/>
</dbReference>
<dbReference type="PANTHER" id="PTHR21237">
    <property type="entry name" value="GRPE PROTEIN"/>
    <property type="match status" value="1"/>
</dbReference>
<dbReference type="InterPro" id="IPR013805">
    <property type="entry name" value="GrpE_CC"/>
</dbReference>
<evidence type="ECO:0000313" key="5">
    <source>
        <dbReference type="EMBL" id="OGZ69305.1"/>
    </source>
</evidence>
<evidence type="ECO:0000256" key="2">
    <source>
        <dbReference type="ARBA" id="ARBA00023186"/>
    </source>
</evidence>
<dbReference type="HAMAP" id="MF_01151">
    <property type="entry name" value="GrpE"/>
    <property type="match status" value="1"/>
</dbReference>
<dbReference type="SUPFAM" id="SSF58014">
    <property type="entry name" value="Coiled-coil domain of nucleotide exchange factor GrpE"/>
    <property type="match status" value="1"/>
</dbReference>
<dbReference type="Gene3D" id="2.30.22.10">
    <property type="entry name" value="Head domain of nucleotide exchange factor GrpE"/>
    <property type="match status" value="1"/>
</dbReference>
<reference evidence="5 6" key="1">
    <citation type="journal article" date="2016" name="Nat. Commun.">
        <title>Thousands of microbial genomes shed light on interconnected biogeochemical processes in an aquifer system.</title>
        <authorList>
            <person name="Anantharaman K."/>
            <person name="Brown C.T."/>
            <person name="Hug L.A."/>
            <person name="Sharon I."/>
            <person name="Castelle C.J."/>
            <person name="Probst A.J."/>
            <person name="Thomas B.C."/>
            <person name="Singh A."/>
            <person name="Wilkins M.J."/>
            <person name="Karaoz U."/>
            <person name="Brodie E.L."/>
            <person name="Williams K.H."/>
            <person name="Hubbard S.S."/>
            <person name="Banfield J.F."/>
        </authorList>
    </citation>
    <scope>NUCLEOTIDE SEQUENCE [LARGE SCALE GENOMIC DNA]</scope>
</reference>
<comment type="function">
    <text evidence="3">Participates actively in the response to hyperosmotic and heat shock by preventing the aggregation of stress-denatured proteins, in association with DnaK and GrpE. It is the nucleotide exchange factor for DnaK and may function as a thermosensor. Unfolded proteins bind initially to DnaJ; upon interaction with the DnaJ-bound protein, DnaK hydrolyzes its bound ATP, resulting in the formation of a stable complex. GrpE releases ADP from DnaK; ATP binding to DnaK triggers the release of the substrate protein, thus completing the reaction cycle. Several rounds of ATP-dependent interactions between DnaJ, DnaK and GrpE are required for fully efficient folding.</text>
</comment>
<dbReference type="PANTHER" id="PTHR21237:SF23">
    <property type="entry name" value="GRPE PROTEIN HOMOLOG, MITOCHONDRIAL"/>
    <property type="match status" value="1"/>
</dbReference>
<sequence length="170" mass="19992">MEQENIKKDLPRQAGENNIDKLAELEKKSEEYLNNWKRERADFINYKKDEAERMLNLVKYAKEDMILEILPILDNIYLAEKSVPENIQEDNWIKGFKMIQKQLEDFLKQKGIEQIETMGKQFNPETMEAISETEDSGFTNQDSGIVTEELQKGYIMDDKVLRPARVKISK</sequence>